<dbReference type="UniPathway" id="UPA00253">
    <property type="reaction ID" value="UER00326"/>
</dbReference>
<dbReference type="AlphaFoldDB" id="A0A1F6GXB9"/>
<dbReference type="SUPFAM" id="SSF51905">
    <property type="entry name" value="FAD/NAD(P)-binding domain"/>
    <property type="match status" value="1"/>
</dbReference>
<sequence>MKKMQGDAPLVVVGTGVAGLMTALLTAQTRPVVLVTKTALQETNTSLAQGGIAAVWRGDDSPALHMEDTIKTGGGINDLQAVELLCHSGPEAIRTLVKLGVDFDKAENGDYRLALEGAHSLPRILHSGGDATGLEIQRALSHAALSHPKIELREYTALTRILTDREGICGVELLDRQKKFTILETSQLVLATGGAGRVFRYTANRPAATGEPMMLAYQAGGELMDLEFFQFHPTALCLEGQPNHLISEAVRGEGAKLVDRNGVAFMAHYHPSLDLAPRDVVSRAIRTEAAKNGQVFLDARKLKAEPVDQRFPNIFQTCMSCGIDPRKDLIPVTPVAHYMMGGLGTDLWGRTSVPGLYGVGEVTRTGVHGASRLASNSLLEGAVFGMQVAQAVGRDLTQPPEAWNRPWPSPIPSFTPAKAPQPLTQDQFRDLMWTKAGLVRDQAGLSELIARLESALGPCPSPLDQAAFELYHMMLYGRLLAQSALMRTESRGSHFRADYPQKDPRQSRSITHSPFHPPRFV</sequence>
<evidence type="ECO:0000313" key="15">
    <source>
        <dbReference type="EMBL" id="OGH02691.1"/>
    </source>
</evidence>
<dbReference type="FunFam" id="3.90.700.10:FF:000002">
    <property type="entry name" value="L-aspartate oxidase"/>
    <property type="match status" value="1"/>
</dbReference>
<dbReference type="NCBIfam" id="NF005701">
    <property type="entry name" value="PRK07512.1"/>
    <property type="match status" value="1"/>
</dbReference>
<reference evidence="15 16" key="1">
    <citation type="journal article" date="2016" name="Nat. Commun.">
        <title>Thousands of microbial genomes shed light on interconnected biogeochemical processes in an aquifer system.</title>
        <authorList>
            <person name="Anantharaman K."/>
            <person name="Brown C.T."/>
            <person name="Hug L.A."/>
            <person name="Sharon I."/>
            <person name="Castelle C.J."/>
            <person name="Probst A.J."/>
            <person name="Thomas B.C."/>
            <person name="Singh A."/>
            <person name="Wilkins M.J."/>
            <person name="Karaoz U."/>
            <person name="Brodie E.L."/>
            <person name="Williams K.H."/>
            <person name="Hubbard S.S."/>
            <person name="Banfield J.F."/>
        </authorList>
    </citation>
    <scope>NUCLEOTIDE SEQUENCE [LARGE SCALE GENOMIC DNA]</scope>
</reference>
<evidence type="ECO:0000256" key="4">
    <source>
        <dbReference type="ARBA" id="ARBA00012173"/>
    </source>
</evidence>
<evidence type="ECO:0000259" key="13">
    <source>
        <dbReference type="Pfam" id="PF00890"/>
    </source>
</evidence>
<evidence type="ECO:0000256" key="2">
    <source>
        <dbReference type="ARBA" id="ARBA00004950"/>
    </source>
</evidence>
<gene>
    <name evidence="15" type="ORF">A2557_11450</name>
</gene>
<dbReference type="Pfam" id="PF00890">
    <property type="entry name" value="FAD_binding_2"/>
    <property type="match status" value="1"/>
</dbReference>
<comment type="cofactor">
    <cofactor evidence="1 11">
        <name>FAD</name>
        <dbReference type="ChEBI" id="CHEBI:57692"/>
    </cofactor>
</comment>
<dbReference type="EMBL" id="MFNF01000021">
    <property type="protein sequence ID" value="OGH02691.1"/>
    <property type="molecule type" value="Genomic_DNA"/>
</dbReference>
<dbReference type="GO" id="GO:0005737">
    <property type="term" value="C:cytoplasm"/>
    <property type="evidence" value="ECO:0007669"/>
    <property type="project" value="UniProtKB-SubCell"/>
</dbReference>
<dbReference type="InterPro" id="IPR005288">
    <property type="entry name" value="NadB"/>
</dbReference>
<comment type="similarity">
    <text evidence="3 11">Belongs to the FAD-dependent oxidoreductase 2 family. NadB subfamily.</text>
</comment>
<keyword evidence="8 11" id="KW-0560">Oxidoreductase</keyword>
<dbReference type="SUPFAM" id="SSF56425">
    <property type="entry name" value="Succinate dehydrogenase/fumarate reductase flavoprotein, catalytic domain"/>
    <property type="match status" value="1"/>
</dbReference>
<dbReference type="InterPro" id="IPR027477">
    <property type="entry name" value="Succ_DH/fumarate_Rdtase_cat_sf"/>
</dbReference>
<comment type="catalytic activity">
    <reaction evidence="9">
        <text>L-aspartate + O2 = iminosuccinate + H2O2</text>
        <dbReference type="Rhea" id="RHEA:25876"/>
        <dbReference type="ChEBI" id="CHEBI:15379"/>
        <dbReference type="ChEBI" id="CHEBI:16240"/>
        <dbReference type="ChEBI" id="CHEBI:29991"/>
        <dbReference type="ChEBI" id="CHEBI:77875"/>
        <dbReference type="EC" id="1.4.3.16"/>
    </reaction>
    <physiologicalReaction direction="left-to-right" evidence="9">
        <dbReference type="Rhea" id="RHEA:25877"/>
    </physiologicalReaction>
</comment>
<feature type="compositionally biased region" description="Basic and acidic residues" evidence="12">
    <location>
        <begin position="492"/>
        <end position="506"/>
    </location>
</feature>
<evidence type="ECO:0000256" key="1">
    <source>
        <dbReference type="ARBA" id="ARBA00001974"/>
    </source>
</evidence>
<keyword evidence="6 11" id="KW-0662">Pyridine nucleotide biosynthesis</keyword>
<comment type="pathway">
    <text evidence="2 11">Cofactor biosynthesis; NAD(+) biosynthesis; iminoaspartate from L-aspartate (oxidase route): step 1/1.</text>
</comment>
<dbReference type="Gene3D" id="1.20.58.100">
    <property type="entry name" value="Fumarate reductase/succinate dehydrogenase flavoprotein-like, C-terminal domain"/>
    <property type="match status" value="1"/>
</dbReference>
<evidence type="ECO:0000256" key="3">
    <source>
        <dbReference type="ARBA" id="ARBA00008562"/>
    </source>
</evidence>
<accession>A0A1F6GXB9</accession>
<dbReference type="GO" id="GO:0034628">
    <property type="term" value="P:'de novo' NAD+ biosynthetic process from L-aspartate"/>
    <property type="evidence" value="ECO:0007669"/>
    <property type="project" value="TreeGrafter"/>
</dbReference>
<dbReference type="NCBIfam" id="TIGR00551">
    <property type="entry name" value="nadB"/>
    <property type="match status" value="1"/>
</dbReference>
<feature type="region of interest" description="Disordered" evidence="12">
    <location>
        <begin position="492"/>
        <end position="521"/>
    </location>
</feature>
<feature type="domain" description="Fumarate reductase/succinate dehydrogenase flavoprotein-like C-terminal" evidence="14">
    <location>
        <begin position="466"/>
        <end position="506"/>
    </location>
</feature>
<dbReference type="InterPro" id="IPR003953">
    <property type="entry name" value="FAD-dep_OxRdtase_2_FAD-bd"/>
</dbReference>
<evidence type="ECO:0000256" key="10">
    <source>
        <dbReference type="NCBIfam" id="TIGR00551"/>
    </source>
</evidence>
<comment type="function">
    <text evidence="11">Catalyzes the oxidation of L-aspartate to iminoaspartate.</text>
</comment>
<keyword evidence="5 11" id="KW-0285">Flavoprotein</keyword>
<dbReference type="Proteomes" id="UP000177583">
    <property type="component" value="Unassembled WGS sequence"/>
</dbReference>
<dbReference type="Pfam" id="PF02910">
    <property type="entry name" value="Succ_DH_flav_C"/>
    <property type="match status" value="1"/>
</dbReference>
<proteinExistence type="inferred from homology"/>
<evidence type="ECO:0000256" key="8">
    <source>
        <dbReference type="ARBA" id="ARBA00023002"/>
    </source>
</evidence>
<comment type="subcellular location">
    <subcellularLocation>
        <location evidence="11">Cytoplasm</location>
    </subcellularLocation>
</comment>
<dbReference type="InterPro" id="IPR037099">
    <property type="entry name" value="Fum_R/Succ_DH_flav-like_C_sf"/>
</dbReference>
<evidence type="ECO:0000256" key="7">
    <source>
        <dbReference type="ARBA" id="ARBA00022827"/>
    </source>
</evidence>
<dbReference type="Gene3D" id="3.50.50.60">
    <property type="entry name" value="FAD/NAD(P)-binding domain"/>
    <property type="match status" value="1"/>
</dbReference>
<feature type="domain" description="FAD-dependent oxidoreductase 2 FAD-binding" evidence="13">
    <location>
        <begin position="11"/>
        <end position="378"/>
    </location>
</feature>
<dbReference type="SUPFAM" id="SSF46977">
    <property type="entry name" value="Succinate dehydrogenase/fumarate reductase flavoprotein C-terminal domain"/>
    <property type="match status" value="1"/>
</dbReference>
<evidence type="ECO:0000256" key="11">
    <source>
        <dbReference type="RuleBase" id="RU362049"/>
    </source>
</evidence>
<dbReference type="GO" id="GO:0008734">
    <property type="term" value="F:L-aspartate oxidase activity"/>
    <property type="evidence" value="ECO:0007669"/>
    <property type="project" value="UniProtKB-UniRule"/>
</dbReference>
<evidence type="ECO:0000256" key="5">
    <source>
        <dbReference type="ARBA" id="ARBA00022630"/>
    </source>
</evidence>
<dbReference type="Gene3D" id="3.90.700.10">
    <property type="entry name" value="Succinate dehydrogenase/fumarate reductase flavoprotein, catalytic domain"/>
    <property type="match status" value="1"/>
</dbReference>
<evidence type="ECO:0000259" key="14">
    <source>
        <dbReference type="Pfam" id="PF02910"/>
    </source>
</evidence>
<dbReference type="PANTHER" id="PTHR42716:SF2">
    <property type="entry name" value="L-ASPARTATE OXIDASE, CHLOROPLASTIC"/>
    <property type="match status" value="1"/>
</dbReference>
<dbReference type="EC" id="1.4.3.16" evidence="4 10"/>
<evidence type="ECO:0000313" key="16">
    <source>
        <dbReference type="Proteomes" id="UP000177583"/>
    </source>
</evidence>
<evidence type="ECO:0000256" key="9">
    <source>
        <dbReference type="ARBA" id="ARBA00048305"/>
    </source>
</evidence>
<keyword evidence="7 11" id="KW-0274">FAD</keyword>
<organism evidence="15 16">
    <name type="scientific">Candidatus Lambdaproteobacteria bacterium RIFOXYD2_FULL_56_26</name>
    <dbReference type="NCBI Taxonomy" id="1817773"/>
    <lineage>
        <taxon>Bacteria</taxon>
        <taxon>Pseudomonadati</taxon>
        <taxon>Pseudomonadota</taxon>
        <taxon>Candidatus Lambdaproteobacteria</taxon>
    </lineage>
</organism>
<dbReference type="InterPro" id="IPR036188">
    <property type="entry name" value="FAD/NAD-bd_sf"/>
</dbReference>
<evidence type="ECO:0000256" key="12">
    <source>
        <dbReference type="SAM" id="MobiDB-lite"/>
    </source>
</evidence>
<dbReference type="PRINTS" id="PR00368">
    <property type="entry name" value="FADPNR"/>
</dbReference>
<name>A0A1F6GXB9_9PROT</name>
<dbReference type="PANTHER" id="PTHR42716">
    <property type="entry name" value="L-ASPARTATE OXIDASE"/>
    <property type="match status" value="1"/>
</dbReference>
<dbReference type="InterPro" id="IPR015939">
    <property type="entry name" value="Fum_Rdtase/Succ_DH_flav-like_C"/>
</dbReference>
<comment type="caution">
    <text evidence="15">The sequence shown here is derived from an EMBL/GenBank/DDBJ whole genome shotgun (WGS) entry which is preliminary data.</text>
</comment>
<protein>
    <recommendedName>
        <fullName evidence="4 10">L-aspartate oxidase</fullName>
        <ecNumber evidence="4 10">1.4.3.16</ecNumber>
    </recommendedName>
</protein>
<evidence type="ECO:0000256" key="6">
    <source>
        <dbReference type="ARBA" id="ARBA00022642"/>
    </source>
</evidence>